<dbReference type="InterPro" id="IPR001452">
    <property type="entry name" value="SH3_domain"/>
</dbReference>
<keyword evidence="4 11" id="KW-0728">SH3 domain</keyword>
<feature type="domain" description="SH3" evidence="13">
    <location>
        <begin position="280"/>
        <end position="342"/>
    </location>
</feature>
<dbReference type="Pfam" id="PF00620">
    <property type="entry name" value="RhoGAP"/>
    <property type="match status" value="1"/>
</dbReference>
<feature type="region of interest" description="Disordered" evidence="12">
    <location>
        <begin position="33"/>
        <end position="80"/>
    </location>
</feature>
<dbReference type="PANTHER" id="PTHR15729:SF13">
    <property type="entry name" value="RHO GTPASE-ACTIVATING PROTEIN 32"/>
    <property type="match status" value="1"/>
</dbReference>
<organism evidence="15">
    <name type="scientific">Tetraodon nigroviridis</name>
    <name type="common">Spotted green pufferfish</name>
    <name type="synonym">Chelonodon nigroviridis</name>
    <dbReference type="NCBI Taxonomy" id="99883"/>
    <lineage>
        <taxon>Eukaryota</taxon>
        <taxon>Metazoa</taxon>
        <taxon>Chordata</taxon>
        <taxon>Craniata</taxon>
        <taxon>Vertebrata</taxon>
        <taxon>Euteleostomi</taxon>
        <taxon>Actinopterygii</taxon>
        <taxon>Neopterygii</taxon>
        <taxon>Teleostei</taxon>
        <taxon>Neoteleostei</taxon>
        <taxon>Acanthomorphata</taxon>
        <taxon>Eupercaria</taxon>
        <taxon>Tetraodontiformes</taxon>
        <taxon>Tetradontoidea</taxon>
        <taxon>Tetraodontidae</taxon>
        <taxon>Tetraodon</taxon>
    </lineage>
</organism>
<feature type="compositionally biased region" description="Low complexity" evidence="12">
    <location>
        <begin position="1146"/>
        <end position="1170"/>
    </location>
</feature>
<dbReference type="Gene3D" id="1.10.555.10">
    <property type="entry name" value="Rho GTPase activation protein"/>
    <property type="match status" value="1"/>
</dbReference>
<comment type="similarity">
    <text evidence="3">Belongs to the PX domain-containing GAP family.</text>
</comment>
<evidence type="ECO:0000256" key="11">
    <source>
        <dbReference type="PROSITE-ProRule" id="PRU00192"/>
    </source>
</evidence>
<keyword evidence="7" id="KW-0472">Membrane</keyword>
<feature type="compositionally biased region" description="Pro residues" evidence="12">
    <location>
        <begin position="1066"/>
        <end position="1076"/>
    </location>
</feature>
<feature type="domain" description="Rho-GAP" evidence="14">
    <location>
        <begin position="393"/>
        <end position="589"/>
    </location>
</feature>
<dbReference type="GO" id="GO:0005794">
    <property type="term" value="C:Golgi apparatus"/>
    <property type="evidence" value="ECO:0007669"/>
    <property type="project" value="TreeGrafter"/>
</dbReference>
<evidence type="ECO:0000256" key="4">
    <source>
        <dbReference type="ARBA" id="ARBA00022443"/>
    </source>
</evidence>
<evidence type="ECO:0000256" key="3">
    <source>
        <dbReference type="ARBA" id="ARBA00008795"/>
    </source>
</evidence>
<evidence type="ECO:0000256" key="2">
    <source>
        <dbReference type="ARBA" id="ARBA00004496"/>
    </source>
</evidence>
<dbReference type="GO" id="GO:0005654">
    <property type="term" value="C:nucleoplasm"/>
    <property type="evidence" value="ECO:0007669"/>
    <property type="project" value="TreeGrafter"/>
</dbReference>
<evidence type="ECO:0000256" key="9">
    <source>
        <dbReference type="ARBA" id="ARBA00077590"/>
    </source>
</evidence>
<evidence type="ECO:0000256" key="7">
    <source>
        <dbReference type="ARBA" id="ARBA00023136"/>
    </source>
</evidence>
<dbReference type="GO" id="GO:0005938">
    <property type="term" value="C:cell cortex"/>
    <property type="evidence" value="ECO:0007669"/>
    <property type="project" value="TreeGrafter"/>
</dbReference>
<evidence type="ECO:0000259" key="14">
    <source>
        <dbReference type="PROSITE" id="PS50238"/>
    </source>
</evidence>
<evidence type="ECO:0000256" key="12">
    <source>
        <dbReference type="SAM" id="MobiDB-lite"/>
    </source>
</evidence>
<gene>
    <name evidence="15" type="ORF">GSTENG00021895001</name>
</gene>
<feature type="region of interest" description="Disordered" evidence="12">
    <location>
        <begin position="766"/>
        <end position="799"/>
    </location>
</feature>
<comment type="subcellular location">
    <subcellularLocation>
        <location evidence="2">Cytoplasm</location>
    </subcellularLocation>
    <subcellularLocation>
        <location evidence="1">Endomembrane system</location>
    </subcellularLocation>
</comment>
<dbReference type="InterPro" id="IPR036028">
    <property type="entry name" value="SH3-like_dom_sf"/>
</dbReference>
<dbReference type="InterPro" id="IPR036871">
    <property type="entry name" value="PX_dom_sf"/>
</dbReference>
<feature type="compositionally biased region" description="Basic and acidic residues" evidence="12">
    <location>
        <begin position="1250"/>
        <end position="1262"/>
    </location>
</feature>
<dbReference type="GO" id="GO:0007264">
    <property type="term" value="P:small GTPase-mediated signal transduction"/>
    <property type="evidence" value="ECO:0007669"/>
    <property type="project" value="TreeGrafter"/>
</dbReference>
<accession>Q4S9G2</accession>
<dbReference type="CDD" id="cd07298">
    <property type="entry name" value="PX_RICS"/>
    <property type="match status" value="1"/>
</dbReference>
<dbReference type="FunFam" id="3.30.1520.10:FF:000009">
    <property type="entry name" value="rho GTPase-activating protein 32 isoform X2"/>
    <property type="match status" value="1"/>
</dbReference>
<dbReference type="AlphaFoldDB" id="Q4S9G2"/>
<protein>
    <recommendedName>
        <fullName evidence="8">Rho GTPase-activating protein 32</fullName>
    </recommendedName>
    <alternativeName>
        <fullName evidence="10">Rho-type GTPase-activating protein 32</fullName>
    </alternativeName>
    <alternativeName>
        <fullName evidence="9">Rho/Cdc42/Rac GTPase-activating protein RICS</fullName>
    </alternativeName>
</protein>
<dbReference type="SUPFAM" id="SSF64268">
    <property type="entry name" value="PX domain"/>
    <property type="match status" value="1"/>
</dbReference>
<feature type="compositionally biased region" description="Polar residues" evidence="12">
    <location>
        <begin position="1088"/>
        <end position="1113"/>
    </location>
</feature>
<dbReference type="FunFam" id="1.10.555.10:FF:000002">
    <property type="entry name" value="rho GTPase-activating protein 32 isoform X1"/>
    <property type="match status" value="1"/>
</dbReference>
<dbReference type="SMART" id="SM00326">
    <property type="entry name" value="SH3"/>
    <property type="match status" value="1"/>
</dbReference>
<dbReference type="KEGG" id="tng:GSTEN00021895G001"/>
<feature type="region of interest" description="Disordered" evidence="12">
    <location>
        <begin position="973"/>
        <end position="1273"/>
    </location>
</feature>
<keyword evidence="5" id="KW-0343">GTPase activation</keyword>
<evidence type="ECO:0000256" key="5">
    <source>
        <dbReference type="ARBA" id="ARBA00022468"/>
    </source>
</evidence>
<reference evidence="15" key="1">
    <citation type="journal article" date="2004" name="Nature">
        <title>Genome duplication in the teleost fish Tetraodon nigroviridis reveals the early vertebrate proto-karyotype.</title>
        <authorList>
            <person name="Jaillon O."/>
            <person name="Aury J.-M."/>
            <person name="Brunet F."/>
            <person name="Petit J.-L."/>
            <person name="Stange-Thomann N."/>
            <person name="Mauceli E."/>
            <person name="Bouneau L."/>
            <person name="Fischer C."/>
            <person name="Ozouf-Costaz C."/>
            <person name="Bernot A."/>
            <person name="Nicaud S."/>
            <person name="Jaffe D."/>
            <person name="Fisher S."/>
            <person name="Lutfalla G."/>
            <person name="Dossat C."/>
            <person name="Segurens B."/>
            <person name="Dasilva C."/>
            <person name="Salanoubat M."/>
            <person name="Levy M."/>
            <person name="Boudet N."/>
            <person name="Castellano S."/>
            <person name="Anthouard V."/>
            <person name="Jubin C."/>
            <person name="Castelli V."/>
            <person name="Katinka M."/>
            <person name="Vacherie B."/>
            <person name="Biemont C."/>
            <person name="Skalli Z."/>
            <person name="Cattolico L."/>
            <person name="Poulain J."/>
            <person name="De Berardinis V."/>
            <person name="Cruaud C."/>
            <person name="Duprat S."/>
            <person name="Brottier P."/>
            <person name="Coutanceau J.-P."/>
            <person name="Gouzy J."/>
            <person name="Parra G."/>
            <person name="Lardier G."/>
            <person name="Chapple C."/>
            <person name="McKernan K.J."/>
            <person name="McEwan P."/>
            <person name="Bosak S."/>
            <person name="Kellis M."/>
            <person name="Volff J.-N."/>
            <person name="Guigo R."/>
            <person name="Zody M.C."/>
            <person name="Mesirov J."/>
            <person name="Lindblad-Toh K."/>
            <person name="Birren B."/>
            <person name="Nusbaum C."/>
            <person name="Kahn D."/>
            <person name="Robinson-Rechavi M."/>
            <person name="Laudet V."/>
            <person name="Schachter V."/>
            <person name="Quetier F."/>
            <person name="Saurin W."/>
            <person name="Scarpelli C."/>
            <person name="Wincker P."/>
            <person name="Lander E.S."/>
            <person name="Weissenbach J."/>
            <person name="Roest Crollius H."/>
        </authorList>
    </citation>
    <scope>NUCLEOTIDE SEQUENCE [LARGE SCALE GENOMIC DNA]</scope>
</reference>
<feature type="compositionally biased region" description="Polar residues" evidence="12">
    <location>
        <begin position="766"/>
        <end position="778"/>
    </location>
</feature>
<dbReference type="InterPro" id="IPR042139">
    <property type="entry name" value="PX_ARHGAP32"/>
</dbReference>
<feature type="compositionally biased region" description="Polar residues" evidence="12">
    <location>
        <begin position="1181"/>
        <end position="1196"/>
    </location>
</feature>
<dbReference type="SUPFAM" id="SSF50044">
    <property type="entry name" value="SH3-domain"/>
    <property type="match status" value="1"/>
</dbReference>
<dbReference type="PANTHER" id="PTHR15729">
    <property type="entry name" value="CDC42 GTPASE-ACTIVATING PROTEIN"/>
    <property type="match status" value="1"/>
</dbReference>
<dbReference type="FunFam" id="2.30.30.40:FF:000030">
    <property type="entry name" value="rho GTPase-activating protein 32 isoform X2"/>
    <property type="match status" value="1"/>
</dbReference>
<dbReference type="CDD" id="cd04384">
    <property type="entry name" value="RhoGAP_CdGAP"/>
    <property type="match status" value="1"/>
</dbReference>
<evidence type="ECO:0000259" key="13">
    <source>
        <dbReference type="PROSITE" id="PS50002"/>
    </source>
</evidence>
<dbReference type="InterPro" id="IPR051576">
    <property type="entry name" value="PX-Rho_GAP"/>
</dbReference>
<feature type="compositionally biased region" description="Polar residues" evidence="12">
    <location>
        <begin position="1230"/>
        <end position="1242"/>
    </location>
</feature>
<dbReference type="GO" id="GO:0005096">
    <property type="term" value="F:GTPase activator activity"/>
    <property type="evidence" value="ECO:0007669"/>
    <property type="project" value="UniProtKB-KW"/>
</dbReference>
<dbReference type="PROSITE" id="PS50002">
    <property type="entry name" value="SH3"/>
    <property type="match status" value="1"/>
</dbReference>
<dbReference type="CDD" id="cd11835">
    <property type="entry name" value="SH3_ARHGAP32_33"/>
    <property type="match status" value="1"/>
</dbReference>
<dbReference type="GO" id="GO:1901981">
    <property type="term" value="F:phosphatidylinositol phosphate binding"/>
    <property type="evidence" value="ECO:0007669"/>
    <property type="project" value="InterPro"/>
</dbReference>
<evidence type="ECO:0000256" key="6">
    <source>
        <dbReference type="ARBA" id="ARBA00022490"/>
    </source>
</evidence>
<dbReference type="SMART" id="SM00324">
    <property type="entry name" value="RhoGAP"/>
    <property type="match status" value="1"/>
</dbReference>
<reference evidence="15" key="2">
    <citation type="submission" date="2004-02" db="EMBL/GenBank/DDBJ databases">
        <authorList>
            <consortium name="Genoscope"/>
            <consortium name="Whitehead Institute Centre for Genome Research"/>
        </authorList>
    </citation>
    <scope>NUCLEOTIDE SEQUENCE</scope>
</reference>
<dbReference type="InterPro" id="IPR000198">
    <property type="entry name" value="RhoGAP_dom"/>
</dbReference>
<dbReference type="Gene3D" id="2.30.30.40">
    <property type="entry name" value="SH3 Domains"/>
    <property type="match status" value="1"/>
</dbReference>
<keyword evidence="6" id="KW-0963">Cytoplasm</keyword>
<comment type="caution">
    <text evidence="15">The sequence shown here is derived from an EMBL/GenBank/DDBJ whole genome shotgun (WGS) entry which is preliminary data.</text>
</comment>
<dbReference type="SUPFAM" id="SSF48350">
    <property type="entry name" value="GTPase activation domain, GAP"/>
    <property type="match status" value="1"/>
</dbReference>
<dbReference type="GO" id="GO:0001650">
    <property type="term" value="C:fibrillar center"/>
    <property type="evidence" value="ECO:0007669"/>
    <property type="project" value="TreeGrafter"/>
</dbReference>
<feature type="compositionally biased region" description="Polar residues" evidence="12">
    <location>
        <begin position="1033"/>
        <end position="1044"/>
    </location>
</feature>
<dbReference type="OrthoDB" id="5873004at2759"/>
<evidence type="ECO:0000256" key="1">
    <source>
        <dbReference type="ARBA" id="ARBA00004308"/>
    </source>
</evidence>
<dbReference type="InterPro" id="IPR008936">
    <property type="entry name" value="Rho_GTPase_activation_prot"/>
</dbReference>
<evidence type="ECO:0000256" key="10">
    <source>
        <dbReference type="ARBA" id="ARBA00083410"/>
    </source>
</evidence>
<dbReference type="PROSITE" id="PS50238">
    <property type="entry name" value="RHOGAP"/>
    <property type="match status" value="1"/>
</dbReference>
<proteinExistence type="inferred from homology"/>
<dbReference type="Gene3D" id="3.30.1520.10">
    <property type="entry name" value="Phox-like domain"/>
    <property type="match status" value="1"/>
</dbReference>
<dbReference type="GO" id="GO:0015629">
    <property type="term" value="C:actin cytoskeleton"/>
    <property type="evidence" value="ECO:0007669"/>
    <property type="project" value="TreeGrafter"/>
</dbReference>
<evidence type="ECO:0000256" key="8">
    <source>
        <dbReference type="ARBA" id="ARBA00070261"/>
    </source>
</evidence>
<dbReference type="EMBL" id="CAAE01014697">
    <property type="protein sequence ID" value="CAG02720.1"/>
    <property type="molecule type" value="Genomic_DNA"/>
</dbReference>
<sequence length="1273" mass="138316">MEAGSGAAAVVGSAALGLLGTTATSGYDIADRGCQPPLSKGPFRFPAPIKRIRRPPPPPKGSLRPGRHLDDDDVPGLAHIHPRERPDWEETISAMARSAEIPELRAEPLMRSCSSSTASMKVKNVKRLSFTKGHFPKLAECAHFHYENVDFGTLQLSLGDEQCEATRNGYESKELVYLVHIHCQGRSWIVKRTYEDFRVLDKHLHLCIYDRRFSKLPELPRLDSLTDQSESVSQMLLAYLSRFSAIADNKINCGPALTWMEVDNKGNRLLVHEESSINVPAIAAAHVIKRYIAQASDELSFEVGDIVSVIDMPPKEDTTWWRGKHGFQVGFFPSECVELINDKVPQSMTNTVPKPVSKKHGKLITFLRTFMKSRPTKQKLKQRGILRERVFGCDLGEHLLNSGHDVPQVLKSCTEFIEKHGVVDGIYRLSGIASNIQKLRHEFDSEQIPDLTKDVYIQDIHMCGLRCVSSTSGSCHNPLLTYQLYEKFYDAVSAATDEERLIKIHDVIQQLPPPHYRTLEFLMRHLSRLAAFSYVTNMHSKNLAIVWAPNLLRSKQIESACFSGTAAFMEVRIQSVVVEFILNNVDVLFSPKLSSLIREGAGHNSLSRPKSLLISSPSTKLLSLEEAQARTQAQINSPVTEDSKYIEVGEGPAALQGKFHTVIEFPTERKRPPSKSKKSPVGSWRSFFNLGKSSAMSKRKLHRNPSEPNELKAMALAGESSIPTGDENTSFYNGSLVPSDGCSWCGWRLRPCFYISGSRGETATLRSAKSEESLSSLHNVEGESKVYRPRRPRSSSDALSASFNGELLDSRLHCNSYDNLEPTEDSDADEGPICVPALISPPRSAGEDVDLSPPDIGMATLDFDPMSFQCSLPDTTYAFPKDDCPPGAEGSVLKKSPSSVCCNANGSDLISTTFVGSLTSPLSFPEVNRAAEERPQNKKATAPFPCTEKPTQAVSPIKCTKNTSLTPFWSQEPLSAETHTVPPSAAKDSSAPTGGALPRAGEPSLSEAFQMELQSKLAAFDSAENRHPKEGGSTEQTKAASGQDQRGVEDLDSSQEFTTHLVAATAPPPPPPPPPKNAARLLALTLAESAQQAPVQTQSSGLCTPQSPPSSQGAAHFQEAPQTLFKISPEEGPVTSGLAALLPNHPTLTPTSSSSSSSSSASCPIPSSPTVKQPPLDLPTSVVQSSGDTTCSTHTEPGSALSDPPQGPGSPGLASPTRKAPEQQQQQQQGFTGQIPVQTSHAPASHPSGHCRDSEVLSKPEVKLVSLSPEVNV</sequence>
<evidence type="ECO:0000313" key="15">
    <source>
        <dbReference type="EMBL" id="CAG02720.1"/>
    </source>
</evidence>
<feature type="compositionally biased region" description="Basic and acidic residues" evidence="12">
    <location>
        <begin position="1023"/>
        <end position="1032"/>
    </location>
</feature>
<name>Q4S9G2_TETNG</name>
<dbReference type="Pfam" id="PF07653">
    <property type="entry name" value="SH3_2"/>
    <property type="match status" value="1"/>
</dbReference>
<feature type="region of interest" description="Disordered" evidence="12">
    <location>
        <begin position="931"/>
        <end position="953"/>
    </location>
</feature>